<reference evidence="1" key="1">
    <citation type="submission" date="2023-04" db="EMBL/GenBank/DDBJ databases">
        <title>Draft Genome sequencing of Naganishia species isolated from polar environments using Oxford Nanopore Technology.</title>
        <authorList>
            <person name="Leo P."/>
            <person name="Venkateswaran K."/>
        </authorList>
    </citation>
    <scope>NUCLEOTIDE SEQUENCE</scope>
    <source>
        <strain evidence="1">MNA-CCFEE 5262</strain>
    </source>
</reference>
<evidence type="ECO:0000313" key="2">
    <source>
        <dbReference type="Proteomes" id="UP001230649"/>
    </source>
</evidence>
<dbReference type="Proteomes" id="UP001230649">
    <property type="component" value="Unassembled WGS sequence"/>
</dbReference>
<keyword evidence="2" id="KW-1185">Reference proteome</keyword>
<accession>A0ACC2W9U7</accession>
<protein>
    <submittedName>
        <fullName evidence="1">Uncharacterized protein</fullName>
    </submittedName>
</protein>
<comment type="caution">
    <text evidence="1">The sequence shown here is derived from an EMBL/GenBank/DDBJ whole genome shotgun (WGS) entry which is preliminary data.</text>
</comment>
<sequence length="388" mass="42516">MAIPTPEEKLKVIVVGAGICGLACGAALREFADVTILESVAEIKELGAAVHLAPNAHRLVQNWGGDLYQYGSVPNRNVREYTKGGHIKYDIPVDTMAEFGVEWILCHRVDVQAELHRLATRPDGPGEPAKVVLNSRVVGCDPEQGTVTLKDGTVMTADVIIGADGIRSAVRAAVNPVFSSFPSMHSAYRFLVPVEKINAHPDLVELGTVEALTIIDGIDRRIIAYPCRNKTLVNFIVCLPEEIGLWQLRDQEPLNQWAKGRVIIVGDSAHPMLPHQGQGAAAAIEDAEALGYVLRNATREQVPEALQRVFRLRYRRATMVQQASRAAGLGDMLKKASGFEGGELPQEFSNVMKFRQFNMSYLGAEDWEKNHEEWVLPESAVLNGVLVA</sequence>
<dbReference type="EMBL" id="JASBWS010000033">
    <property type="protein sequence ID" value="KAJ9108171.1"/>
    <property type="molecule type" value="Genomic_DNA"/>
</dbReference>
<organism evidence="1 2">
    <name type="scientific">Naganishia adeliensis</name>
    <dbReference type="NCBI Taxonomy" id="92952"/>
    <lineage>
        <taxon>Eukaryota</taxon>
        <taxon>Fungi</taxon>
        <taxon>Dikarya</taxon>
        <taxon>Basidiomycota</taxon>
        <taxon>Agaricomycotina</taxon>
        <taxon>Tremellomycetes</taxon>
        <taxon>Filobasidiales</taxon>
        <taxon>Filobasidiaceae</taxon>
        <taxon>Naganishia</taxon>
    </lineage>
</organism>
<name>A0ACC2W9U7_9TREE</name>
<evidence type="ECO:0000313" key="1">
    <source>
        <dbReference type="EMBL" id="KAJ9108171.1"/>
    </source>
</evidence>
<gene>
    <name evidence="1" type="ORF">QFC20_003533</name>
</gene>
<proteinExistence type="predicted"/>